<sequence length="363" mass="40893">MDQLTAYEPNPDMLHYTTKFIDGLKPDIRLIVVVQRPIDLDTAYSIVVVQEEIGDDEVDYYHSSARRPQSSSSYRHTKPPSTRIVEESRAPEVVKTVVETDKLATLKAYRRAKGLCFICGERLGKDHKCNTTVQLHVVQEMLEFCSPDLAESEDCEEDLMVLSAETQTTDSNTSVIRLSGELAGHSVSFLLDSGNSHSFPSSRLAQIIPNKVPLPRQQRVRIAGGGHFLCTHLIQQCPWSVAGHTFQSDFKILPLQHYDGIIEMDWLSARGTMQVNWNHKWLSFDHQGATVFLQGEPPVQFDCTVVELQLIQSTIAQPEKLPDDLQRLLDQFPEVFSLPTALPPRRACDHKIPLIEGARPVKI</sequence>
<evidence type="ECO:0000313" key="2">
    <source>
        <dbReference type="Proteomes" id="UP001732700"/>
    </source>
</evidence>
<reference evidence="1" key="2">
    <citation type="submission" date="2025-09" db="UniProtKB">
        <authorList>
            <consortium name="EnsemblPlants"/>
        </authorList>
    </citation>
    <scope>IDENTIFICATION</scope>
</reference>
<accession>A0ACD5Y6A6</accession>
<reference evidence="1" key="1">
    <citation type="submission" date="2021-05" db="EMBL/GenBank/DDBJ databases">
        <authorList>
            <person name="Scholz U."/>
            <person name="Mascher M."/>
            <person name="Fiebig A."/>
        </authorList>
    </citation>
    <scope>NUCLEOTIDE SEQUENCE [LARGE SCALE GENOMIC DNA]</scope>
</reference>
<organism evidence="1 2">
    <name type="scientific">Avena sativa</name>
    <name type="common">Oat</name>
    <dbReference type="NCBI Taxonomy" id="4498"/>
    <lineage>
        <taxon>Eukaryota</taxon>
        <taxon>Viridiplantae</taxon>
        <taxon>Streptophyta</taxon>
        <taxon>Embryophyta</taxon>
        <taxon>Tracheophyta</taxon>
        <taxon>Spermatophyta</taxon>
        <taxon>Magnoliopsida</taxon>
        <taxon>Liliopsida</taxon>
        <taxon>Poales</taxon>
        <taxon>Poaceae</taxon>
        <taxon>BOP clade</taxon>
        <taxon>Pooideae</taxon>
        <taxon>Poodae</taxon>
        <taxon>Poeae</taxon>
        <taxon>Poeae Chloroplast Group 1 (Aveneae type)</taxon>
        <taxon>Aveninae</taxon>
        <taxon>Avena</taxon>
    </lineage>
</organism>
<evidence type="ECO:0000313" key="1">
    <source>
        <dbReference type="EnsemblPlants" id="AVESA.00010b.r2.5CG0917160.1.CDS.1"/>
    </source>
</evidence>
<dbReference type="Proteomes" id="UP001732700">
    <property type="component" value="Chromosome 5C"/>
</dbReference>
<name>A0ACD5Y6A6_AVESA</name>
<protein>
    <submittedName>
        <fullName evidence="1">Uncharacterized protein</fullName>
    </submittedName>
</protein>
<dbReference type="EnsemblPlants" id="AVESA.00010b.r2.5CG0917160.1">
    <property type="protein sequence ID" value="AVESA.00010b.r2.5CG0917160.1.CDS.1"/>
    <property type="gene ID" value="AVESA.00010b.r2.5CG0917160"/>
</dbReference>
<keyword evidence="2" id="KW-1185">Reference proteome</keyword>
<proteinExistence type="predicted"/>